<reference evidence="1" key="1">
    <citation type="journal article" date="2012" name="Nat. Biotechnol.">
        <title>Reference genome sequence of the model plant Setaria.</title>
        <authorList>
            <person name="Bennetzen J.L."/>
            <person name="Schmutz J."/>
            <person name="Wang H."/>
            <person name="Percifield R."/>
            <person name="Hawkins J."/>
            <person name="Pontaroli A.C."/>
            <person name="Estep M."/>
            <person name="Feng L."/>
            <person name="Vaughn J.N."/>
            <person name="Grimwood J."/>
            <person name="Jenkins J."/>
            <person name="Barry K."/>
            <person name="Lindquist E."/>
            <person name="Hellsten U."/>
            <person name="Deshpande S."/>
            <person name="Wang X."/>
            <person name="Wu X."/>
            <person name="Mitros T."/>
            <person name="Triplett J."/>
            <person name="Yang X."/>
            <person name="Ye C.Y."/>
            <person name="Mauro-Herrera M."/>
            <person name="Wang L."/>
            <person name="Li P."/>
            <person name="Sharma M."/>
            <person name="Sharma R."/>
            <person name="Ronald P.C."/>
            <person name="Panaud O."/>
            <person name="Kellogg E.A."/>
            <person name="Brutnell T.P."/>
            <person name="Doust A.N."/>
            <person name="Tuskan G.A."/>
            <person name="Rokhsar D."/>
            <person name="Devos K.M."/>
        </authorList>
    </citation>
    <scope>NUCLEOTIDE SEQUENCE [LARGE SCALE GENOMIC DNA]</scope>
    <source>
        <strain evidence="1">Yugu1</strain>
    </source>
</reference>
<proteinExistence type="predicted"/>
<organism evidence="1">
    <name type="scientific">Setaria italica</name>
    <name type="common">Foxtail millet</name>
    <name type="synonym">Panicum italicum</name>
    <dbReference type="NCBI Taxonomy" id="4555"/>
    <lineage>
        <taxon>Eukaryota</taxon>
        <taxon>Viridiplantae</taxon>
        <taxon>Streptophyta</taxon>
        <taxon>Embryophyta</taxon>
        <taxon>Tracheophyta</taxon>
        <taxon>Spermatophyta</taxon>
        <taxon>Magnoliopsida</taxon>
        <taxon>Liliopsida</taxon>
        <taxon>Poales</taxon>
        <taxon>Poaceae</taxon>
        <taxon>PACMAD clade</taxon>
        <taxon>Panicoideae</taxon>
        <taxon>Panicodae</taxon>
        <taxon>Paniceae</taxon>
        <taxon>Cenchrinae</taxon>
        <taxon>Setaria</taxon>
    </lineage>
</organism>
<dbReference type="AlphaFoldDB" id="A0A368R521"/>
<sequence>MAHCLQCALEVGTRLLAARIVLGDVVLDKHSLPGLGGLAVRGVLAELRQGVGLGAEQQSILTDFFVF</sequence>
<accession>A0A368R521</accession>
<protein>
    <submittedName>
        <fullName evidence="1">Uncharacterized protein</fullName>
    </submittedName>
</protein>
<dbReference type="EMBL" id="CM003532">
    <property type="protein sequence ID" value="RCV25168.1"/>
    <property type="molecule type" value="Genomic_DNA"/>
</dbReference>
<gene>
    <name evidence="1" type="ORF">SETIT_5G144400v2</name>
</gene>
<evidence type="ECO:0000313" key="1">
    <source>
        <dbReference type="EMBL" id="RCV25168.1"/>
    </source>
</evidence>
<reference evidence="1" key="2">
    <citation type="submission" date="2015-07" db="EMBL/GenBank/DDBJ databases">
        <authorList>
            <person name="Noorani M."/>
        </authorList>
    </citation>
    <scope>NUCLEOTIDE SEQUENCE</scope>
    <source>
        <strain evidence="1">Yugu1</strain>
    </source>
</reference>
<name>A0A368R521_SETIT</name>